<evidence type="ECO:0000259" key="2">
    <source>
        <dbReference type="Pfam" id="PF13449"/>
    </source>
</evidence>
<dbReference type="InterPro" id="IPR027372">
    <property type="entry name" value="Phytase-like_dom"/>
</dbReference>
<dbReference type="EMBL" id="JOKJ01000004">
    <property type="protein sequence ID" value="KEQ10111.1"/>
    <property type="molecule type" value="Genomic_DNA"/>
</dbReference>
<gene>
    <name evidence="3" type="ORF">GV68_19100</name>
</gene>
<keyword evidence="1" id="KW-0732">Signal</keyword>
<reference evidence="3 4" key="1">
    <citation type="submission" date="2014-06" db="EMBL/GenBank/DDBJ databases">
        <title>Rhizobium pelagicum/R2-400B4.</title>
        <authorList>
            <person name="Kimes N.E."/>
            <person name="Lopez-Perez M."/>
        </authorList>
    </citation>
    <scope>NUCLEOTIDE SEQUENCE [LARGE SCALE GENOMIC DNA]</scope>
    <source>
        <strain evidence="3 4">R2-400B4</strain>
    </source>
</reference>
<dbReference type="Proteomes" id="UP000052167">
    <property type="component" value="Unassembled WGS sequence"/>
</dbReference>
<comment type="caution">
    <text evidence="3">The sequence shown here is derived from an EMBL/GenBank/DDBJ whole genome shotgun (WGS) entry which is preliminary data.</text>
</comment>
<dbReference type="PIRSF" id="PIRSF031900">
    <property type="entry name" value="UCP031900"/>
    <property type="match status" value="1"/>
</dbReference>
<dbReference type="InterPro" id="IPR014567">
    <property type="entry name" value="UCP031900"/>
</dbReference>
<feature type="domain" description="Phytase-like" evidence="2">
    <location>
        <begin position="59"/>
        <end position="308"/>
    </location>
</feature>
<accession>A0A922TC36</accession>
<sequence length="324" mass="34789">MLAWTAGVFSLVAFPVAPAGEFVPVTAQIIKTFRQGSANNELGPLQFLGGLQYSSSDRRLGGVSSIRFRPDGRSFVAILDSGDWMTGQTVRDGAGRLAGLADISIAPMLGADGQPGSKSEMDSEGLAARGSKLIVSYERQHRIAAYPDPGFETSKPRPVDMVIPKRELRSNGGIETLAVAPAGSPLKGAIVAVAERSIDGDGNLFAAVLDGPLKGVFKVSKEDPWDVTDGDFLPDGDLLLLERRFSFTGGVGMRIRRIDDRTIRPGAVVDGKVLIEADMSAEIDNMEGLDVIRGPEGDTRIILVSDDNRSFLQRNLMLEFRLTE</sequence>
<evidence type="ECO:0000256" key="1">
    <source>
        <dbReference type="SAM" id="SignalP"/>
    </source>
</evidence>
<evidence type="ECO:0000313" key="4">
    <source>
        <dbReference type="Proteomes" id="UP000052167"/>
    </source>
</evidence>
<feature type="signal peptide" evidence="1">
    <location>
        <begin position="1"/>
        <end position="19"/>
    </location>
</feature>
<keyword evidence="4" id="KW-1185">Reference proteome</keyword>
<feature type="chain" id="PRO_5036896978" evidence="1">
    <location>
        <begin position="20"/>
        <end position="324"/>
    </location>
</feature>
<dbReference type="Pfam" id="PF13449">
    <property type="entry name" value="Phytase-like"/>
    <property type="match status" value="1"/>
</dbReference>
<name>A0A922TC36_9HYPH</name>
<evidence type="ECO:0000313" key="3">
    <source>
        <dbReference type="EMBL" id="KEQ10111.1"/>
    </source>
</evidence>
<protein>
    <submittedName>
        <fullName evidence="3">Signal peptide protein</fullName>
    </submittedName>
</protein>
<proteinExistence type="predicted"/>
<organism evidence="3 4">
    <name type="scientific">Pseudorhizobium pelagicum</name>
    <dbReference type="NCBI Taxonomy" id="1509405"/>
    <lineage>
        <taxon>Bacteria</taxon>
        <taxon>Pseudomonadati</taxon>
        <taxon>Pseudomonadota</taxon>
        <taxon>Alphaproteobacteria</taxon>
        <taxon>Hyphomicrobiales</taxon>
        <taxon>Rhizobiaceae</taxon>
        <taxon>Rhizobium/Agrobacterium group</taxon>
        <taxon>Pseudorhizobium</taxon>
    </lineage>
</organism>
<dbReference type="AlphaFoldDB" id="A0A922TC36"/>